<dbReference type="Proteomes" id="UP000235598">
    <property type="component" value="Unassembled WGS sequence"/>
</dbReference>
<name>A0A2N6VJI4_9MICO</name>
<dbReference type="InterPro" id="IPR036291">
    <property type="entry name" value="NAD(P)-bd_dom_sf"/>
</dbReference>
<organism evidence="2 3">
    <name type="scientific">Brevibacterium paucivorans</name>
    <dbReference type="NCBI Taxonomy" id="170994"/>
    <lineage>
        <taxon>Bacteria</taxon>
        <taxon>Bacillati</taxon>
        <taxon>Actinomycetota</taxon>
        <taxon>Actinomycetes</taxon>
        <taxon>Micrococcales</taxon>
        <taxon>Brevibacteriaceae</taxon>
        <taxon>Brevibacterium</taxon>
    </lineage>
</organism>
<feature type="non-terminal residue" evidence="2">
    <location>
        <position position="50"/>
    </location>
</feature>
<dbReference type="SUPFAM" id="SSF51735">
    <property type="entry name" value="NAD(P)-binding Rossmann-fold domains"/>
    <property type="match status" value="1"/>
</dbReference>
<protein>
    <submittedName>
        <fullName evidence="2">3-hydroxybutyryl-CoA dehydrogenase</fullName>
    </submittedName>
</protein>
<comment type="caution">
    <text evidence="2">The sequence shown here is derived from an EMBL/GenBank/DDBJ whole genome shotgun (WGS) entry which is preliminary data.</text>
</comment>
<feature type="domain" description="3-hydroxyacyl-CoA dehydrogenase NAD binding" evidence="1">
    <location>
        <begin position="1"/>
        <end position="49"/>
    </location>
</feature>
<reference evidence="2 3" key="1">
    <citation type="submission" date="2017-09" db="EMBL/GenBank/DDBJ databases">
        <title>Bacterial strain isolated from the female urinary microbiota.</title>
        <authorList>
            <person name="Thomas-White K."/>
            <person name="Kumar N."/>
            <person name="Forster S."/>
            <person name="Putonti C."/>
            <person name="Lawley T."/>
            <person name="Wolfe A.J."/>
        </authorList>
    </citation>
    <scope>NUCLEOTIDE SEQUENCE [LARGE SCALE GENOMIC DNA]</scope>
    <source>
        <strain evidence="2 3">UMB1301</strain>
    </source>
</reference>
<proteinExistence type="predicted"/>
<evidence type="ECO:0000313" key="2">
    <source>
        <dbReference type="EMBL" id="PMD04247.1"/>
    </source>
</evidence>
<dbReference type="InterPro" id="IPR006176">
    <property type="entry name" value="3-OHacyl-CoA_DH_NAD-bd"/>
</dbReference>
<sequence>GSGLMGSGIAEVLARSGLDVVVRDISDEAVAAGRGRIEKSFAKGVERGKL</sequence>
<feature type="non-terminal residue" evidence="2">
    <location>
        <position position="1"/>
    </location>
</feature>
<dbReference type="Pfam" id="PF02737">
    <property type="entry name" value="3HCDH_N"/>
    <property type="match status" value="1"/>
</dbReference>
<gene>
    <name evidence="2" type="ORF">CJ199_13165</name>
</gene>
<dbReference type="GO" id="GO:0070403">
    <property type="term" value="F:NAD+ binding"/>
    <property type="evidence" value="ECO:0007669"/>
    <property type="project" value="InterPro"/>
</dbReference>
<dbReference type="GO" id="GO:0006631">
    <property type="term" value="P:fatty acid metabolic process"/>
    <property type="evidence" value="ECO:0007669"/>
    <property type="project" value="InterPro"/>
</dbReference>
<dbReference type="AlphaFoldDB" id="A0A2N6VJI4"/>
<evidence type="ECO:0000259" key="1">
    <source>
        <dbReference type="Pfam" id="PF02737"/>
    </source>
</evidence>
<accession>A0A2N6VJI4</accession>
<dbReference type="EMBL" id="PNHK01000229">
    <property type="protein sequence ID" value="PMD04247.1"/>
    <property type="molecule type" value="Genomic_DNA"/>
</dbReference>
<evidence type="ECO:0000313" key="3">
    <source>
        <dbReference type="Proteomes" id="UP000235598"/>
    </source>
</evidence>
<dbReference type="Gene3D" id="3.40.50.720">
    <property type="entry name" value="NAD(P)-binding Rossmann-like Domain"/>
    <property type="match status" value="1"/>
</dbReference>